<feature type="compositionally biased region" description="Low complexity" evidence="1">
    <location>
        <begin position="220"/>
        <end position="241"/>
    </location>
</feature>
<feature type="compositionally biased region" description="Basic and acidic residues" evidence="1">
    <location>
        <begin position="279"/>
        <end position="289"/>
    </location>
</feature>
<comment type="caution">
    <text evidence="2">The sequence shown here is derived from an EMBL/GenBank/DDBJ whole genome shotgun (WGS) entry which is preliminary data.</text>
</comment>
<dbReference type="EMBL" id="JAGRPV010000001">
    <property type="protein sequence ID" value="MDI4646119.1"/>
    <property type="molecule type" value="Genomic_DNA"/>
</dbReference>
<keyword evidence="3" id="KW-1185">Reference proteome</keyword>
<feature type="region of interest" description="Disordered" evidence="1">
    <location>
        <begin position="200"/>
        <end position="333"/>
    </location>
</feature>
<reference evidence="2" key="1">
    <citation type="submission" date="2023-04" db="EMBL/GenBank/DDBJ databases">
        <title>Comparative genomic analysis of Cohnella hashimotonis sp. nov., isolated from the International Space Station.</title>
        <authorList>
            <person name="Venkateswaran K."/>
            <person name="Simpson A."/>
        </authorList>
    </citation>
    <scope>NUCLEOTIDE SEQUENCE</scope>
    <source>
        <strain evidence="2">F6_2S_P_1</strain>
    </source>
</reference>
<dbReference type="Proteomes" id="UP001161691">
    <property type="component" value="Unassembled WGS sequence"/>
</dbReference>
<organism evidence="2 3">
    <name type="scientific">Cohnella hashimotonis</name>
    <dbReference type="NCBI Taxonomy" id="2826895"/>
    <lineage>
        <taxon>Bacteria</taxon>
        <taxon>Bacillati</taxon>
        <taxon>Bacillota</taxon>
        <taxon>Bacilli</taxon>
        <taxon>Bacillales</taxon>
        <taxon>Paenibacillaceae</taxon>
        <taxon>Cohnella</taxon>
    </lineage>
</organism>
<name>A0ABT6TJJ7_9BACL</name>
<protein>
    <submittedName>
        <fullName evidence="2">Uncharacterized protein</fullName>
    </submittedName>
</protein>
<accession>A0ABT6TJJ7</accession>
<sequence length="333" mass="35008">MISSILDLIVSDLPDRTVHMTSGCAYGEENPLTEIGDGTEITLINGNHSAKAVVRLRSGGECFHGSFELGAPLARQLRLIGNKRFKLVYDPDRKSIKIVSSPVSAASASISSDTKVGSGRLSIGYALLSQLGLPDDNRDHTLTIRHGGSSRRLSVRSPANLFEGGLKLHPDSVRALKLRTGTNYKLSYDQRARELVFMRTGGAPSGAGPAKRIAHRSEGANRSGGANRSSGASRSGGTAASPLPASAKDRSKGAAGLRPAAPKRKRAPRRLPEPSAATVDDRRPADRLSKPNRPTKSATPAPVFHSAKGSGSGKQVATGQAAPSKPYMPKGRA</sequence>
<dbReference type="RefSeq" id="WP_282909003.1">
    <property type="nucleotide sequence ID" value="NZ_JAGRPV010000001.1"/>
</dbReference>
<gene>
    <name evidence="2" type="ORF">KB449_14170</name>
</gene>
<evidence type="ECO:0000256" key="1">
    <source>
        <dbReference type="SAM" id="MobiDB-lite"/>
    </source>
</evidence>
<evidence type="ECO:0000313" key="2">
    <source>
        <dbReference type="EMBL" id="MDI4646119.1"/>
    </source>
</evidence>
<evidence type="ECO:0000313" key="3">
    <source>
        <dbReference type="Proteomes" id="UP001161691"/>
    </source>
</evidence>
<proteinExistence type="predicted"/>